<accession>A0A7J6R273</accession>
<name>A0A7J6R273_PEROL</name>
<feature type="non-terminal residue" evidence="2">
    <location>
        <position position="1"/>
    </location>
</feature>
<proteinExistence type="predicted"/>
<comment type="caution">
    <text evidence="2">The sequence shown here is derived from an EMBL/GenBank/DDBJ whole genome shotgun (WGS) entry which is preliminary data.</text>
</comment>
<gene>
    <name evidence="2" type="ORF">FOZ63_030373</name>
</gene>
<evidence type="ECO:0000313" key="3">
    <source>
        <dbReference type="Proteomes" id="UP000553632"/>
    </source>
</evidence>
<dbReference type="AlphaFoldDB" id="A0A7J6R273"/>
<protein>
    <submittedName>
        <fullName evidence="2">Uncharacterized protein</fullName>
    </submittedName>
</protein>
<evidence type="ECO:0000256" key="1">
    <source>
        <dbReference type="SAM" id="MobiDB-lite"/>
    </source>
</evidence>
<organism evidence="2 3">
    <name type="scientific">Perkinsus olseni</name>
    <name type="common">Perkinsus atlanticus</name>
    <dbReference type="NCBI Taxonomy" id="32597"/>
    <lineage>
        <taxon>Eukaryota</taxon>
        <taxon>Sar</taxon>
        <taxon>Alveolata</taxon>
        <taxon>Perkinsozoa</taxon>
        <taxon>Perkinsea</taxon>
        <taxon>Perkinsida</taxon>
        <taxon>Perkinsidae</taxon>
        <taxon>Perkinsus</taxon>
    </lineage>
</organism>
<evidence type="ECO:0000313" key="2">
    <source>
        <dbReference type="EMBL" id="KAF4713986.1"/>
    </source>
</evidence>
<reference evidence="2 3" key="1">
    <citation type="submission" date="2020-04" db="EMBL/GenBank/DDBJ databases">
        <title>Perkinsus olseni comparative genomics.</title>
        <authorList>
            <person name="Bogema D.R."/>
        </authorList>
    </citation>
    <scope>NUCLEOTIDE SEQUENCE [LARGE SCALE GENOMIC DNA]</scope>
    <source>
        <strain evidence="2 3">ATCC PRA-207</strain>
    </source>
</reference>
<sequence>MSRNIESADIADEQRHSGSVRARMMRRRTEEVSQTLIRGPNMEDVAELLPNFLHEASRAFPTRKLKVLTTAGLTQFAFERGLLSASAPKRRRLFCSLSITMTDGCVPALDEIDEFEKATVFSQQFSRQAEQLHPMMPKRTITVFALAEWGSLKGKQRRGRVLLVKGVSLR</sequence>
<dbReference type="Proteomes" id="UP000553632">
    <property type="component" value="Unassembled WGS sequence"/>
</dbReference>
<feature type="region of interest" description="Disordered" evidence="1">
    <location>
        <begin position="1"/>
        <end position="21"/>
    </location>
</feature>
<dbReference type="EMBL" id="JABANO010029162">
    <property type="protein sequence ID" value="KAF4713986.1"/>
    <property type="molecule type" value="Genomic_DNA"/>
</dbReference>
<keyword evidence="3" id="KW-1185">Reference proteome</keyword>